<dbReference type="AlphaFoldDB" id="A0A316E7H7"/>
<dbReference type="OrthoDB" id="959192at2"/>
<gene>
    <name evidence="3" type="ORF">LV89_02575</name>
</gene>
<feature type="chain" id="PRO_5016406914" description="Secreted protein (Por secretion system target)" evidence="2">
    <location>
        <begin position="23"/>
        <end position="264"/>
    </location>
</feature>
<keyword evidence="2" id="KW-0732">Signal</keyword>
<dbReference type="Proteomes" id="UP000245489">
    <property type="component" value="Unassembled WGS sequence"/>
</dbReference>
<evidence type="ECO:0000256" key="1">
    <source>
        <dbReference type="SAM" id="MobiDB-lite"/>
    </source>
</evidence>
<feature type="compositionally biased region" description="Polar residues" evidence="1">
    <location>
        <begin position="64"/>
        <end position="74"/>
    </location>
</feature>
<evidence type="ECO:0008006" key="5">
    <source>
        <dbReference type="Google" id="ProtNLM"/>
    </source>
</evidence>
<reference evidence="3 4" key="1">
    <citation type="submission" date="2018-05" db="EMBL/GenBank/DDBJ databases">
        <title>Genomic Encyclopedia of Archaeal and Bacterial Type Strains, Phase II (KMG-II): from individual species to whole genera.</title>
        <authorList>
            <person name="Goeker M."/>
        </authorList>
    </citation>
    <scope>NUCLEOTIDE SEQUENCE [LARGE SCALE GENOMIC DNA]</scope>
    <source>
        <strain evidence="3 4">DSM 22214</strain>
    </source>
</reference>
<keyword evidence="4" id="KW-1185">Reference proteome</keyword>
<evidence type="ECO:0000313" key="3">
    <source>
        <dbReference type="EMBL" id="PWK26404.1"/>
    </source>
</evidence>
<protein>
    <recommendedName>
        <fullName evidence="5">Secreted protein (Por secretion system target)</fullName>
    </recommendedName>
</protein>
<accession>A0A316E7H7</accession>
<dbReference type="RefSeq" id="WP_109743299.1">
    <property type="nucleotide sequence ID" value="NZ_QGGO01000012.1"/>
</dbReference>
<evidence type="ECO:0000313" key="4">
    <source>
        <dbReference type="Proteomes" id="UP000245489"/>
    </source>
</evidence>
<evidence type="ECO:0000256" key="2">
    <source>
        <dbReference type="SAM" id="SignalP"/>
    </source>
</evidence>
<proteinExistence type="predicted"/>
<dbReference type="EMBL" id="QGGO01000012">
    <property type="protein sequence ID" value="PWK26404.1"/>
    <property type="molecule type" value="Genomic_DNA"/>
</dbReference>
<name>A0A316E7H7_9BACT</name>
<organism evidence="3 4">
    <name type="scientific">Arcicella aurantiaca</name>
    <dbReference type="NCBI Taxonomy" id="591202"/>
    <lineage>
        <taxon>Bacteria</taxon>
        <taxon>Pseudomonadati</taxon>
        <taxon>Bacteroidota</taxon>
        <taxon>Cytophagia</taxon>
        <taxon>Cytophagales</taxon>
        <taxon>Flectobacillaceae</taxon>
        <taxon>Arcicella</taxon>
    </lineage>
</organism>
<feature type="region of interest" description="Disordered" evidence="1">
    <location>
        <begin position="53"/>
        <end position="74"/>
    </location>
</feature>
<sequence>MKNLHKRILSVGVACSSLVGMAFVSLPKQPKGILTSLNLAVAKSELEFLDSFTNKKGPEKETSDNSSPKTTLKGKVQTTSNLAIGLTTVATEQNIQLTWTTPQGHNSRKFIIQRSKDLEKFYDVAEIKPIANELVHTFTDENPSGGFVNHYRIIEFDADRNMHVYTPMAVQANAMNGEAFGVTLHTSEEGEMIRVKMDNVKESDVLLSTITGMGVPCDAVQKSKSEVILLPTYPLSPGEYIVKIRDIKDEKRFKVQFRRTEKMF</sequence>
<feature type="signal peptide" evidence="2">
    <location>
        <begin position="1"/>
        <end position="22"/>
    </location>
</feature>
<comment type="caution">
    <text evidence="3">The sequence shown here is derived from an EMBL/GenBank/DDBJ whole genome shotgun (WGS) entry which is preliminary data.</text>
</comment>